<dbReference type="GO" id="GO:0016274">
    <property type="term" value="F:protein-arginine N-methyltransferase activity"/>
    <property type="evidence" value="ECO:0007669"/>
    <property type="project" value="InterPro"/>
</dbReference>
<dbReference type="SUPFAM" id="SSF53335">
    <property type="entry name" value="S-adenosyl-L-methionine-dependent methyltransferases"/>
    <property type="match status" value="1"/>
</dbReference>
<dbReference type="GO" id="GO:0005829">
    <property type="term" value="C:cytosol"/>
    <property type="evidence" value="ECO:0007669"/>
    <property type="project" value="TreeGrafter"/>
</dbReference>
<dbReference type="GO" id="GO:0005634">
    <property type="term" value="C:nucleus"/>
    <property type="evidence" value="ECO:0007669"/>
    <property type="project" value="TreeGrafter"/>
</dbReference>
<dbReference type="AlphaFoldDB" id="A0A1A0HBT7"/>
<name>A0A1A0HBT7_9ASCO</name>
<dbReference type="PANTHER" id="PTHR10738:SF0">
    <property type="entry name" value="PROTEIN ARGININE N-METHYLTRANSFERASE 5"/>
    <property type="match status" value="1"/>
</dbReference>
<organism evidence="4 5">
    <name type="scientific">Metschnikowia bicuspidata var. bicuspidata NRRL YB-4993</name>
    <dbReference type="NCBI Taxonomy" id="869754"/>
    <lineage>
        <taxon>Eukaryota</taxon>
        <taxon>Fungi</taxon>
        <taxon>Dikarya</taxon>
        <taxon>Ascomycota</taxon>
        <taxon>Saccharomycotina</taxon>
        <taxon>Pichiomycetes</taxon>
        <taxon>Metschnikowiaceae</taxon>
        <taxon>Metschnikowia</taxon>
    </lineage>
</organism>
<dbReference type="CDD" id="cd02440">
    <property type="entry name" value="AdoMet_MTases"/>
    <property type="match status" value="1"/>
</dbReference>
<accession>A0A1A0HBT7</accession>
<protein>
    <submittedName>
        <fullName evidence="4">PRMT5-domain-containing protein</fullName>
    </submittedName>
</protein>
<dbReference type="GeneID" id="30028250"/>
<evidence type="ECO:0000256" key="1">
    <source>
        <dbReference type="ARBA" id="ARBA00022691"/>
    </source>
</evidence>
<comment type="caution">
    <text evidence="4">The sequence shown here is derived from an EMBL/GenBank/DDBJ whole genome shotgun (WGS) entry which is preliminary data.</text>
</comment>
<feature type="domain" description="PRMT5 oligomerisation" evidence="3">
    <location>
        <begin position="173"/>
        <end position="289"/>
    </location>
</feature>
<proteinExistence type="predicted"/>
<evidence type="ECO:0000259" key="2">
    <source>
        <dbReference type="Pfam" id="PF05185"/>
    </source>
</evidence>
<dbReference type="Pfam" id="PF17286">
    <property type="entry name" value="PRMT5_C"/>
    <property type="match status" value="1"/>
</dbReference>
<dbReference type="PANTHER" id="PTHR10738">
    <property type="entry name" value="PROTEIN ARGININE N-METHYLTRANSFERASE 5"/>
    <property type="match status" value="1"/>
</dbReference>
<evidence type="ECO:0000313" key="4">
    <source>
        <dbReference type="EMBL" id="OBA21353.1"/>
    </source>
</evidence>
<evidence type="ECO:0000313" key="5">
    <source>
        <dbReference type="Proteomes" id="UP000092555"/>
    </source>
</evidence>
<dbReference type="Gene3D" id="2.70.160.11">
    <property type="entry name" value="Hnrnp arginine n-methyltransferase1"/>
    <property type="match status" value="1"/>
</dbReference>
<feature type="non-terminal residue" evidence="4">
    <location>
        <position position="292"/>
    </location>
</feature>
<feature type="non-terminal residue" evidence="4">
    <location>
        <position position="1"/>
    </location>
</feature>
<dbReference type="Proteomes" id="UP000092555">
    <property type="component" value="Unassembled WGS sequence"/>
</dbReference>
<dbReference type="Pfam" id="PF05185">
    <property type="entry name" value="PRMT5"/>
    <property type="match status" value="1"/>
</dbReference>
<dbReference type="STRING" id="869754.A0A1A0HBT7"/>
<dbReference type="InterPro" id="IPR029063">
    <property type="entry name" value="SAM-dependent_MTases_sf"/>
</dbReference>
<keyword evidence="5" id="KW-1185">Reference proteome</keyword>
<evidence type="ECO:0000259" key="3">
    <source>
        <dbReference type="Pfam" id="PF17286"/>
    </source>
</evidence>
<sequence>KLAPFSDMLIDPLQPLSVDMELDVYETFEKDRTKYRQYELAVEMAVSDLSHIHDRLNILVIGPGRGPLIEIVMKFARKADKVTAVEKNPKCFPTLIRLCGQWPTNVELVLGDVRYMGRPKLASFHLVVSELLGSFACNEAAPEILSVFRGLSPVMIPQEMRSFIQPVYADLGTNTWPRRPYVAKLNSCFPACEPAAIFEFVYPGENALQKTQNVTFHSKTAEVANALCGYFEACLYGPYRIGIVPGQSRLEYCDSWFPMLFPIPTTELPLSVRFLRQSLATVTYQWTVNGVS</sequence>
<dbReference type="Gene3D" id="3.40.50.150">
    <property type="entry name" value="Vaccinia Virus protein VP39"/>
    <property type="match status" value="1"/>
</dbReference>
<keyword evidence="1" id="KW-0949">S-adenosyl-L-methionine</keyword>
<dbReference type="RefSeq" id="XP_018711863.1">
    <property type="nucleotide sequence ID" value="XM_018855274.1"/>
</dbReference>
<dbReference type="GO" id="GO:0006355">
    <property type="term" value="P:regulation of DNA-templated transcription"/>
    <property type="evidence" value="ECO:0007669"/>
    <property type="project" value="TreeGrafter"/>
</dbReference>
<dbReference type="EMBL" id="LXTC01000003">
    <property type="protein sequence ID" value="OBA21353.1"/>
    <property type="molecule type" value="Genomic_DNA"/>
</dbReference>
<dbReference type="InterPro" id="IPR035075">
    <property type="entry name" value="PRMT5"/>
</dbReference>
<dbReference type="OrthoDB" id="1368803at2759"/>
<dbReference type="InterPro" id="IPR035248">
    <property type="entry name" value="PRMT5_C"/>
</dbReference>
<dbReference type="InterPro" id="IPR025799">
    <property type="entry name" value="Arg_MeTrfase"/>
</dbReference>
<feature type="domain" description="PRMT5 arginine-N-methyltransferase" evidence="2">
    <location>
        <begin position="5"/>
        <end position="149"/>
    </location>
</feature>
<gene>
    <name evidence="4" type="ORF">METBIDRAFT_23997</name>
</gene>
<reference evidence="4 5" key="1">
    <citation type="submission" date="2016-05" db="EMBL/GenBank/DDBJ databases">
        <title>Comparative genomics of biotechnologically important yeasts.</title>
        <authorList>
            <consortium name="DOE Joint Genome Institute"/>
            <person name="Riley R."/>
            <person name="Haridas S."/>
            <person name="Wolfe K.H."/>
            <person name="Lopes M.R."/>
            <person name="Hittinger C.T."/>
            <person name="Goker M."/>
            <person name="Salamov A."/>
            <person name="Wisecaver J."/>
            <person name="Long T.M."/>
            <person name="Aerts A.L."/>
            <person name="Barry K."/>
            <person name="Choi C."/>
            <person name="Clum A."/>
            <person name="Coughlan A.Y."/>
            <person name="Deshpande S."/>
            <person name="Douglass A.P."/>
            <person name="Hanson S.J."/>
            <person name="Klenk H.-P."/>
            <person name="LaButti K."/>
            <person name="Lapidus A."/>
            <person name="Lindquist E."/>
            <person name="Lipzen A."/>
            <person name="Meier-kolthoff J.P."/>
            <person name="Ohm R.A."/>
            <person name="Otillar R.P."/>
            <person name="Pangilinan J."/>
            <person name="Peng Y."/>
            <person name="Rokas A."/>
            <person name="Rosa C.A."/>
            <person name="Scheuner C."/>
            <person name="Sibirny A.A."/>
            <person name="Slot J.C."/>
            <person name="Stielow J.B."/>
            <person name="Sun H."/>
            <person name="Kurtzman C.P."/>
            <person name="Blackwell M."/>
            <person name="Grigoriev I.V."/>
            <person name="Jeffries T.W."/>
        </authorList>
    </citation>
    <scope>NUCLEOTIDE SEQUENCE [LARGE SCALE GENOMIC DNA]</scope>
    <source>
        <strain evidence="4 5">NRRL YB-4993</strain>
    </source>
</reference>